<evidence type="ECO:0000313" key="6">
    <source>
        <dbReference type="Proteomes" id="UP000717996"/>
    </source>
</evidence>
<feature type="domain" description="PH" evidence="3">
    <location>
        <begin position="332"/>
        <end position="432"/>
    </location>
</feature>
<evidence type="ECO:0000313" key="5">
    <source>
        <dbReference type="EMBL" id="KAG1550387.1"/>
    </source>
</evidence>
<accession>A0A9P6YKH8</accession>
<feature type="compositionally biased region" description="Pro residues" evidence="2">
    <location>
        <begin position="136"/>
        <end position="145"/>
    </location>
</feature>
<gene>
    <name evidence="5" type="ORF">G6F51_002472</name>
</gene>
<organism evidence="5 6">
    <name type="scientific">Rhizopus oryzae</name>
    <name type="common">Mucormycosis agent</name>
    <name type="synonym">Rhizopus arrhizus var. delemar</name>
    <dbReference type="NCBI Taxonomy" id="64495"/>
    <lineage>
        <taxon>Eukaryota</taxon>
        <taxon>Fungi</taxon>
        <taxon>Fungi incertae sedis</taxon>
        <taxon>Mucoromycota</taxon>
        <taxon>Mucoromycotina</taxon>
        <taxon>Mucoromycetes</taxon>
        <taxon>Mucorales</taxon>
        <taxon>Mucorineae</taxon>
        <taxon>Rhizopodaceae</taxon>
        <taxon>Rhizopus</taxon>
    </lineage>
</organism>
<dbReference type="InterPro" id="IPR002108">
    <property type="entry name" value="ADF-H"/>
</dbReference>
<proteinExistence type="predicted"/>
<dbReference type="AlphaFoldDB" id="A0A9P6YKH8"/>
<evidence type="ECO:0008006" key="7">
    <source>
        <dbReference type="Google" id="ProtNLM"/>
    </source>
</evidence>
<dbReference type="Gene3D" id="2.30.29.30">
    <property type="entry name" value="Pleckstrin-homology domain (PH domain)/Phosphotyrosine-binding domain (PTB)"/>
    <property type="match status" value="1"/>
</dbReference>
<dbReference type="GO" id="GO:0030864">
    <property type="term" value="C:cortical actin cytoskeleton"/>
    <property type="evidence" value="ECO:0007669"/>
    <property type="project" value="TreeGrafter"/>
</dbReference>
<dbReference type="PROSITE" id="PS50003">
    <property type="entry name" value="PH_DOMAIN"/>
    <property type="match status" value="1"/>
</dbReference>
<dbReference type="Gene3D" id="3.40.20.10">
    <property type="entry name" value="Severin"/>
    <property type="match status" value="1"/>
</dbReference>
<feature type="region of interest" description="Disordered" evidence="2">
    <location>
        <begin position="106"/>
        <end position="149"/>
    </location>
</feature>
<dbReference type="PANTHER" id="PTHR10829">
    <property type="entry name" value="CORTACTIN AND DREBRIN"/>
    <property type="match status" value="1"/>
</dbReference>
<protein>
    <recommendedName>
        <fullName evidence="7">PH domain-containing protein</fullName>
    </recommendedName>
</protein>
<feature type="coiled-coil region" evidence="1">
    <location>
        <begin position="232"/>
        <end position="273"/>
    </location>
</feature>
<dbReference type="GO" id="GO:0005884">
    <property type="term" value="C:actin filament"/>
    <property type="evidence" value="ECO:0007669"/>
    <property type="project" value="TreeGrafter"/>
</dbReference>
<name>A0A9P6YKH8_RHIOR</name>
<dbReference type="EMBL" id="JAANIT010000214">
    <property type="protein sequence ID" value="KAG1550387.1"/>
    <property type="molecule type" value="Genomic_DNA"/>
</dbReference>
<feature type="domain" description="ADF-H" evidence="4">
    <location>
        <begin position="1"/>
        <end position="105"/>
    </location>
</feature>
<dbReference type="PROSITE" id="PS51263">
    <property type="entry name" value="ADF_H"/>
    <property type="match status" value="1"/>
</dbReference>
<dbReference type="SUPFAM" id="SSF55753">
    <property type="entry name" value="Actin depolymerizing proteins"/>
    <property type="match status" value="1"/>
</dbReference>
<evidence type="ECO:0000256" key="1">
    <source>
        <dbReference type="SAM" id="Coils"/>
    </source>
</evidence>
<dbReference type="GO" id="GO:0030833">
    <property type="term" value="P:regulation of actin filament polymerization"/>
    <property type="evidence" value="ECO:0007669"/>
    <property type="project" value="TreeGrafter"/>
</dbReference>
<dbReference type="OrthoDB" id="2123378at2759"/>
<evidence type="ECO:0000259" key="4">
    <source>
        <dbReference type="PROSITE" id="PS51263"/>
    </source>
</evidence>
<comment type="caution">
    <text evidence="5">The sequence shown here is derived from an EMBL/GenBank/DDBJ whole genome shotgun (WGS) entry which is preliminary data.</text>
</comment>
<sequence length="432" mass="49104">MCDVSDPRILNAYYSITDYEPTNCGTNGLSEFRDNLTNEILFGFVRIEDKFVLITYVPDSVNGVRRAKALVHSRSVAQICELSHAQITASSLSDLSDSNLRTRLKLGEKQVPNRSRPAAKRSSVVSRRRSSNLSPSPSPTPPPIMTFPKKRTSLIINTGMTEEPDNNLYIPSTPTSVTSFSDTTTVIDCNSSVSSSKDYYERIKAEEAEENSLSATELLFQTQLLRKRELEEARFKQTIREQQDEKERREQQIKKIEEEEKKIRMDLQLKQRQLAEEREKISWINKRQSKTFDVLRPTSPSLKSKTSNTSLSSTAMSRSSTMSQLIEDPKPIILMSGFISVQTRNSPFWKRRYYVVESTKKVLLYKDEISMKTPISTINLLSVTRLAPANEDEDTFVPNSFIIDTPTDSYQLLADDKKTGKKILATLQEIVA</sequence>
<dbReference type="Proteomes" id="UP000717996">
    <property type="component" value="Unassembled WGS sequence"/>
</dbReference>
<dbReference type="GO" id="GO:0030427">
    <property type="term" value="C:site of polarized growth"/>
    <property type="evidence" value="ECO:0007669"/>
    <property type="project" value="TreeGrafter"/>
</dbReference>
<evidence type="ECO:0000259" key="3">
    <source>
        <dbReference type="PROSITE" id="PS50003"/>
    </source>
</evidence>
<dbReference type="InterPro" id="IPR011993">
    <property type="entry name" value="PH-like_dom_sf"/>
</dbReference>
<dbReference type="InterPro" id="IPR001849">
    <property type="entry name" value="PH_domain"/>
</dbReference>
<dbReference type="SUPFAM" id="SSF50729">
    <property type="entry name" value="PH domain-like"/>
    <property type="match status" value="1"/>
</dbReference>
<evidence type="ECO:0000256" key="2">
    <source>
        <dbReference type="SAM" id="MobiDB-lite"/>
    </source>
</evidence>
<feature type="region of interest" description="Disordered" evidence="2">
    <location>
        <begin position="296"/>
        <end position="316"/>
    </location>
</feature>
<keyword evidence="1" id="KW-0175">Coiled coil</keyword>
<feature type="compositionally biased region" description="Low complexity" evidence="2">
    <location>
        <begin position="114"/>
        <end position="135"/>
    </location>
</feature>
<feature type="compositionally biased region" description="Low complexity" evidence="2">
    <location>
        <begin position="297"/>
        <end position="316"/>
    </location>
</feature>
<dbReference type="InterPro" id="IPR029006">
    <property type="entry name" value="ADF-H/Gelsolin-like_dom_sf"/>
</dbReference>
<dbReference type="GO" id="GO:0051015">
    <property type="term" value="F:actin filament binding"/>
    <property type="evidence" value="ECO:0007669"/>
    <property type="project" value="TreeGrafter"/>
</dbReference>
<dbReference type="PANTHER" id="PTHR10829:SF56">
    <property type="entry name" value="ADF-H DOMAIN-CONTAINING PROTEIN"/>
    <property type="match status" value="1"/>
</dbReference>
<dbReference type="Pfam" id="PF00241">
    <property type="entry name" value="Cofilin_ADF"/>
    <property type="match status" value="1"/>
</dbReference>
<reference evidence="5" key="1">
    <citation type="journal article" date="2020" name="Microb. Genom.">
        <title>Genetic diversity of clinical and environmental Mucorales isolates obtained from an investigation of mucormycosis cases among solid organ transplant recipients.</title>
        <authorList>
            <person name="Nguyen M.H."/>
            <person name="Kaul D."/>
            <person name="Muto C."/>
            <person name="Cheng S.J."/>
            <person name="Richter R.A."/>
            <person name="Bruno V.M."/>
            <person name="Liu G."/>
            <person name="Beyhan S."/>
            <person name="Sundermann A.J."/>
            <person name="Mounaud S."/>
            <person name="Pasculle A.W."/>
            <person name="Nierman W.C."/>
            <person name="Driscoll E."/>
            <person name="Cumbie R."/>
            <person name="Clancy C.J."/>
            <person name="Dupont C.L."/>
        </authorList>
    </citation>
    <scope>NUCLEOTIDE SEQUENCE</scope>
    <source>
        <strain evidence="5">GL16</strain>
    </source>
</reference>